<reference evidence="1" key="1">
    <citation type="submission" date="2014-09" db="EMBL/GenBank/DDBJ databases">
        <authorList>
            <person name="Magalhaes I.L.F."/>
            <person name="Oliveira U."/>
            <person name="Santos F.R."/>
            <person name="Vidigal T.H.D.A."/>
            <person name="Brescovit A.D."/>
            <person name="Santos A.J."/>
        </authorList>
    </citation>
    <scope>NUCLEOTIDE SEQUENCE</scope>
    <source>
        <tissue evidence="1">Shoot tissue taken approximately 20 cm above the soil surface</tissue>
    </source>
</reference>
<protein>
    <submittedName>
        <fullName evidence="1">Uncharacterized protein</fullName>
    </submittedName>
</protein>
<dbReference type="AlphaFoldDB" id="A0A0A9AD26"/>
<evidence type="ECO:0000313" key="1">
    <source>
        <dbReference type="EMBL" id="JAD47833.1"/>
    </source>
</evidence>
<accession>A0A0A9AD26</accession>
<reference evidence="1" key="2">
    <citation type="journal article" date="2015" name="Data Brief">
        <title>Shoot transcriptome of the giant reed, Arundo donax.</title>
        <authorList>
            <person name="Barrero R.A."/>
            <person name="Guerrero F.D."/>
            <person name="Moolhuijzen P."/>
            <person name="Goolsby J.A."/>
            <person name="Tidwell J."/>
            <person name="Bellgard S.E."/>
            <person name="Bellgard M.I."/>
        </authorList>
    </citation>
    <scope>NUCLEOTIDE SEQUENCE</scope>
    <source>
        <tissue evidence="1">Shoot tissue taken approximately 20 cm above the soil surface</tissue>
    </source>
</reference>
<dbReference type="EMBL" id="GBRH01250062">
    <property type="protein sequence ID" value="JAD47833.1"/>
    <property type="molecule type" value="Transcribed_RNA"/>
</dbReference>
<sequence>MLMCHKNQATALCHTSFS</sequence>
<name>A0A0A9AD26_ARUDO</name>
<organism evidence="1">
    <name type="scientific">Arundo donax</name>
    <name type="common">Giant reed</name>
    <name type="synonym">Donax arundinaceus</name>
    <dbReference type="NCBI Taxonomy" id="35708"/>
    <lineage>
        <taxon>Eukaryota</taxon>
        <taxon>Viridiplantae</taxon>
        <taxon>Streptophyta</taxon>
        <taxon>Embryophyta</taxon>
        <taxon>Tracheophyta</taxon>
        <taxon>Spermatophyta</taxon>
        <taxon>Magnoliopsida</taxon>
        <taxon>Liliopsida</taxon>
        <taxon>Poales</taxon>
        <taxon>Poaceae</taxon>
        <taxon>PACMAD clade</taxon>
        <taxon>Arundinoideae</taxon>
        <taxon>Arundineae</taxon>
        <taxon>Arundo</taxon>
    </lineage>
</organism>
<proteinExistence type="predicted"/>